<comment type="caution">
    <text evidence="9">The sequence shown here is derived from an EMBL/GenBank/DDBJ whole genome shotgun (WGS) entry which is preliminary data.</text>
</comment>
<evidence type="ECO:0000256" key="5">
    <source>
        <dbReference type="PROSITE-ProRule" id="PRU00047"/>
    </source>
</evidence>
<dbReference type="InterPro" id="IPR001584">
    <property type="entry name" value="Integrase_cat-core"/>
</dbReference>
<dbReference type="PANTHER" id="PTHR42648">
    <property type="entry name" value="TRANSPOSASE, PUTATIVE-RELATED"/>
    <property type="match status" value="1"/>
</dbReference>
<evidence type="ECO:0000259" key="7">
    <source>
        <dbReference type="PROSITE" id="PS50158"/>
    </source>
</evidence>
<dbReference type="InterPro" id="IPR036875">
    <property type="entry name" value="Znf_CCHC_sf"/>
</dbReference>
<organism evidence="9 10">
    <name type="scientific">Cucumis melo var. makuwa</name>
    <name type="common">Oriental melon</name>
    <dbReference type="NCBI Taxonomy" id="1194695"/>
    <lineage>
        <taxon>Eukaryota</taxon>
        <taxon>Viridiplantae</taxon>
        <taxon>Streptophyta</taxon>
        <taxon>Embryophyta</taxon>
        <taxon>Tracheophyta</taxon>
        <taxon>Spermatophyta</taxon>
        <taxon>Magnoliopsida</taxon>
        <taxon>eudicotyledons</taxon>
        <taxon>Gunneridae</taxon>
        <taxon>Pentapetalae</taxon>
        <taxon>rosids</taxon>
        <taxon>fabids</taxon>
        <taxon>Cucurbitales</taxon>
        <taxon>Cucurbitaceae</taxon>
        <taxon>Benincaseae</taxon>
        <taxon>Cucumis</taxon>
    </lineage>
</organism>
<dbReference type="InterPro" id="IPR043502">
    <property type="entry name" value="DNA/RNA_pol_sf"/>
</dbReference>
<dbReference type="SUPFAM" id="SSF56672">
    <property type="entry name" value="DNA/RNA polymerases"/>
    <property type="match status" value="1"/>
</dbReference>
<dbReference type="GO" id="GO:0015074">
    <property type="term" value="P:DNA integration"/>
    <property type="evidence" value="ECO:0007669"/>
    <property type="project" value="InterPro"/>
</dbReference>
<sequence>MASNGNMLQPQLPRFSGKNFNQWSIQMKVLYDSQELWDIVERGYTEVENQSELTNQQLVELRENCKKDKKALFFIYQVVDEFIFERISTATSAKAAWDILRSTYQGEDKVKMIRLQALRSEFDCIKMKETEPIEEFFNRILVIVNSLRSNGEEVGDQRVVEKILRSMPRKFEHIIVAIEESKDLSTFSINSLMGSLQSHELRLKQFDVDPEEAFQMQTSFRGGSRGRRGGHGRRGDGRNYDNRSGANSENSQEISSLSRGRGFGRNQGGGRGNFSQIQCFKCRKYGHFQADCWALKNGVGNTTMNMHKEQKKNDEGILFLACSVQDNVVEPTWYLDSGCSNHMTGNRNIFVTLDESFQSEVKTGDNTRLQVKGQGDILVKTKKGTKRVTNVFYVPGLKHNLLSIGQLLQQGLKVSFEGDICAIKDQAGVLIAKVKMTANKMFPLNFTYGQISCFSSILKDPSWLWHFRYGHLNFKSLSYLCKNHMVRGIQNINHETNICEVCILAKHHRDSFPTGKAWRASKPLELIHTDLCGPMRTTTNGALVCFKSFKAFTENQSGYKIKTLRSDRGGEYIAFGNFFKEQGIHHQMIARMTPQQNGVAERKNRTIMEMVRSMLKAKNLPNEFWGDAVACTVYILHRAPTKSVPGMTPYEAWCGEKPSVSHLRVFGSIAYSHIPNQLRGKLDDKSEKCIMVDESWNWNDDVDEAKSPFHVNIDENEVAQELEQVEIQAVELSSSLTSSSTSDDEISPRKMRSIQEIYNTTNRINDDHFANFTLFAGVDPELMEVPTNKQALGVKWVYRTKLKSDGNVEKYKARLVVKGYKQEYGVDYEDIFAPVTKIETIRLILLLAAQNGWKVYQMDVKSAFLNGHLKEEIFVAQPLGYVQRGEEEKVYKLKKALYGLKQAPRAWYSRIDSFFLKTGFRRCPYEHALYVKEDKYGKFLIVSLYVDDLLFTRNDKFLCDDFKNSMKKEFEMSDMGLIHYFLGIEVNQNEGEIVISQQKYAHDLLKKFRMENASPCNTPMDTNLKLCKDDIGEAVDPSLYRSLV</sequence>
<dbReference type="InterPro" id="IPR001878">
    <property type="entry name" value="Znf_CCHC"/>
</dbReference>
<feature type="domain" description="Integrase catalytic" evidence="8">
    <location>
        <begin position="549"/>
        <end position="657"/>
    </location>
</feature>
<dbReference type="Pfam" id="PF13976">
    <property type="entry name" value="gag_pre-integrs"/>
    <property type="match status" value="1"/>
</dbReference>
<dbReference type="OrthoDB" id="2013098at2759"/>
<dbReference type="Pfam" id="PF14223">
    <property type="entry name" value="Retrotran_gag_2"/>
    <property type="match status" value="1"/>
</dbReference>
<name>A0A5A7ULH0_CUCMM</name>
<feature type="domain" description="CCHC-type" evidence="7">
    <location>
        <begin position="279"/>
        <end position="292"/>
    </location>
</feature>
<dbReference type="Pfam" id="PF07727">
    <property type="entry name" value="RVT_2"/>
    <property type="match status" value="1"/>
</dbReference>
<dbReference type="SUPFAM" id="SSF57756">
    <property type="entry name" value="Retrovirus zinc finger-like domains"/>
    <property type="match status" value="1"/>
</dbReference>
<dbReference type="PANTHER" id="PTHR42648:SF18">
    <property type="entry name" value="RETROTRANSPOSON, UNCLASSIFIED-LIKE PROTEIN"/>
    <property type="match status" value="1"/>
</dbReference>
<dbReference type="Gene3D" id="4.10.60.10">
    <property type="entry name" value="Zinc finger, CCHC-type"/>
    <property type="match status" value="1"/>
</dbReference>
<dbReference type="GO" id="GO:0003676">
    <property type="term" value="F:nucleic acid binding"/>
    <property type="evidence" value="ECO:0007669"/>
    <property type="project" value="InterPro"/>
</dbReference>
<feature type="region of interest" description="Disordered" evidence="6">
    <location>
        <begin position="216"/>
        <end position="269"/>
    </location>
</feature>
<dbReference type="Gene3D" id="3.30.420.10">
    <property type="entry name" value="Ribonuclease H-like superfamily/Ribonuclease H"/>
    <property type="match status" value="1"/>
</dbReference>
<dbReference type="PROSITE" id="PS50158">
    <property type="entry name" value="ZF_CCHC"/>
    <property type="match status" value="1"/>
</dbReference>
<dbReference type="SUPFAM" id="SSF53098">
    <property type="entry name" value="Ribonuclease H-like"/>
    <property type="match status" value="1"/>
</dbReference>
<keyword evidence="3" id="KW-0064">Aspartyl protease</keyword>
<dbReference type="GO" id="GO:0006508">
    <property type="term" value="P:proteolysis"/>
    <property type="evidence" value="ECO:0007669"/>
    <property type="project" value="UniProtKB-KW"/>
</dbReference>
<dbReference type="GO" id="GO:0004190">
    <property type="term" value="F:aspartic-type endopeptidase activity"/>
    <property type="evidence" value="ECO:0007669"/>
    <property type="project" value="UniProtKB-KW"/>
</dbReference>
<dbReference type="InterPro" id="IPR036397">
    <property type="entry name" value="RNaseH_sf"/>
</dbReference>
<evidence type="ECO:0000313" key="10">
    <source>
        <dbReference type="Proteomes" id="UP000321393"/>
    </source>
</evidence>
<dbReference type="GO" id="GO:0008270">
    <property type="term" value="F:zinc ion binding"/>
    <property type="evidence" value="ECO:0007669"/>
    <property type="project" value="UniProtKB-KW"/>
</dbReference>
<dbReference type="Pfam" id="PF22936">
    <property type="entry name" value="Pol_BBD"/>
    <property type="match status" value="1"/>
</dbReference>
<evidence type="ECO:0000256" key="3">
    <source>
        <dbReference type="ARBA" id="ARBA00022750"/>
    </source>
</evidence>
<evidence type="ECO:0000256" key="2">
    <source>
        <dbReference type="ARBA" id="ARBA00022723"/>
    </source>
</evidence>
<dbReference type="InterPro" id="IPR013103">
    <property type="entry name" value="RVT_2"/>
</dbReference>
<dbReference type="InterPro" id="IPR012337">
    <property type="entry name" value="RNaseH-like_sf"/>
</dbReference>
<evidence type="ECO:0000256" key="4">
    <source>
        <dbReference type="ARBA" id="ARBA00022801"/>
    </source>
</evidence>
<dbReference type="Proteomes" id="UP000321393">
    <property type="component" value="Unassembled WGS sequence"/>
</dbReference>
<dbReference type="EMBL" id="SSTE01008362">
    <property type="protein sequence ID" value="KAA0055928.1"/>
    <property type="molecule type" value="Genomic_DNA"/>
</dbReference>
<dbReference type="PROSITE" id="PS50994">
    <property type="entry name" value="INTEGRASE"/>
    <property type="match status" value="1"/>
</dbReference>
<dbReference type="InterPro" id="IPR039537">
    <property type="entry name" value="Retrotran_Ty1/copia-like"/>
</dbReference>
<keyword evidence="1" id="KW-0645">Protease</keyword>
<evidence type="ECO:0000313" key="9">
    <source>
        <dbReference type="EMBL" id="KAA0055928.1"/>
    </source>
</evidence>
<dbReference type="InterPro" id="IPR025724">
    <property type="entry name" value="GAG-pre-integrase_dom"/>
</dbReference>
<feature type="compositionally biased region" description="Polar residues" evidence="6">
    <location>
        <begin position="246"/>
        <end position="257"/>
    </location>
</feature>
<protein>
    <submittedName>
        <fullName evidence="9">Integrase</fullName>
    </submittedName>
</protein>
<keyword evidence="5" id="KW-0863">Zinc-finger</keyword>
<proteinExistence type="predicted"/>
<keyword evidence="4" id="KW-0378">Hydrolase</keyword>
<evidence type="ECO:0000256" key="1">
    <source>
        <dbReference type="ARBA" id="ARBA00022670"/>
    </source>
</evidence>
<evidence type="ECO:0000256" key="6">
    <source>
        <dbReference type="SAM" id="MobiDB-lite"/>
    </source>
</evidence>
<gene>
    <name evidence="9" type="ORF">E6C27_scaffold319G00480</name>
</gene>
<keyword evidence="5" id="KW-0862">Zinc</keyword>
<dbReference type="InterPro" id="IPR054722">
    <property type="entry name" value="PolX-like_BBD"/>
</dbReference>
<dbReference type="AlphaFoldDB" id="A0A5A7ULH0"/>
<evidence type="ECO:0000259" key="8">
    <source>
        <dbReference type="PROSITE" id="PS50994"/>
    </source>
</evidence>
<reference evidence="9 10" key="1">
    <citation type="submission" date="2019-08" db="EMBL/GenBank/DDBJ databases">
        <title>Draft genome sequences of two oriental melons (Cucumis melo L. var makuwa).</title>
        <authorList>
            <person name="Kwon S.-Y."/>
        </authorList>
    </citation>
    <scope>NUCLEOTIDE SEQUENCE [LARGE SCALE GENOMIC DNA]</scope>
    <source>
        <strain evidence="10">cv. SW 3</strain>
        <tissue evidence="9">Leaf</tissue>
    </source>
</reference>
<keyword evidence="2" id="KW-0479">Metal-binding</keyword>
<accession>A0A5A7ULH0</accession>